<evidence type="ECO:0000256" key="7">
    <source>
        <dbReference type="SAM" id="MobiDB-lite"/>
    </source>
</evidence>
<protein>
    <submittedName>
        <fullName evidence="8">Uncharacterized protein</fullName>
    </submittedName>
</protein>
<evidence type="ECO:0000313" key="9">
    <source>
        <dbReference type="Proteomes" id="UP001438707"/>
    </source>
</evidence>
<dbReference type="EMBL" id="JALJOS010000003">
    <property type="protein sequence ID" value="KAK9841611.1"/>
    <property type="molecule type" value="Genomic_DNA"/>
</dbReference>
<dbReference type="GO" id="GO:0016020">
    <property type="term" value="C:membrane"/>
    <property type="evidence" value="ECO:0007669"/>
    <property type="project" value="UniProtKB-SubCell"/>
</dbReference>
<evidence type="ECO:0000256" key="3">
    <source>
        <dbReference type="ARBA" id="ARBA00004370"/>
    </source>
</evidence>
<feature type="compositionally biased region" description="Low complexity" evidence="7">
    <location>
        <begin position="31"/>
        <end position="66"/>
    </location>
</feature>
<dbReference type="GO" id="GO:0005783">
    <property type="term" value="C:endoplasmic reticulum"/>
    <property type="evidence" value="ECO:0007669"/>
    <property type="project" value="UniProtKB-SubCell"/>
</dbReference>
<gene>
    <name evidence="8" type="ORF">WJX74_008687</name>
</gene>
<feature type="region of interest" description="Disordered" evidence="7">
    <location>
        <begin position="325"/>
        <end position="346"/>
    </location>
</feature>
<keyword evidence="4" id="KW-0256">Endoplasmic reticulum</keyword>
<evidence type="ECO:0000256" key="6">
    <source>
        <dbReference type="ARBA" id="ARBA00023136"/>
    </source>
</evidence>
<evidence type="ECO:0000256" key="5">
    <source>
        <dbReference type="ARBA" id="ARBA00023128"/>
    </source>
</evidence>
<dbReference type="GO" id="GO:0005739">
    <property type="term" value="C:mitochondrion"/>
    <property type="evidence" value="ECO:0007669"/>
    <property type="project" value="UniProtKB-SubCell"/>
</dbReference>
<evidence type="ECO:0000256" key="4">
    <source>
        <dbReference type="ARBA" id="ARBA00022824"/>
    </source>
</evidence>
<feature type="compositionally biased region" description="Polar residues" evidence="7">
    <location>
        <begin position="325"/>
        <end position="337"/>
    </location>
</feature>
<accession>A0AAW1S795</accession>
<evidence type="ECO:0000256" key="1">
    <source>
        <dbReference type="ARBA" id="ARBA00004173"/>
    </source>
</evidence>
<keyword evidence="9" id="KW-1185">Reference proteome</keyword>
<comment type="caution">
    <text evidence="8">The sequence shown here is derived from an EMBL/GenBank/DDBJ whole genome shotgun (WGS) entry which is preliminary data.</text>
</comment>
<name>A0AAW1S795_9CHLO</name>
<dbReference type="Proteomes" id="UP001438707">
    <property type="component" value="Unassembled WGS sequence"/>
</dbReference>
<dbReference type="PANTHER" id="PTHR48182">
    <property type="entry name" value="PROTEIN SERAC1"/>
    <property type="match status" value="1"/>
</dbReference>
<organism evidence="8 9">
    <name type="scientific">Apatococcus lobatus</name>
    <dbReference type="NCBI Taxonomy" id="904363"/>
    <lineage>
        <taxon>Eukaryota</taxon>
        <taxon>Viridiplantae</taxon>
        <taxon>Chlorophyta</taxon>
        <taxon>core chlorophytes</taxon>
        <taxon>Trebouxiophyceae</taxon>
        <taxon>Chlorellales</taxon>
        <taxon>Chlorellaceae</taxon>
        <taxon>Apatococcus</taxon>
    </lineage>
</organism>
<sequence>MNECVAMKFKNIFKSKRKASGKPGEAAVGDAAPSTSSAAAASAVEATSQVPGQAGFSASAAPGPSGRQQQPSSRLGADFEGFPITPGCLWLLHPQQPPLSKAPNGIDFLAFHGIPVWPGDRTAHWDTWTIPGEGNWLHKLAVTYGVNTNVFVAELQTCAFTWNSVANLRDIARLFAGQQYDPLSKPDTFGGPDRLLVPIATSLGGLVAKQWLVDMSAAANRAKGPAVKAERCRQLLAHIPGIVCLAVPHFGSAYAKPAAMVPTSSPFLDMMKPNTPELIALNKDFEATVLETYGIDILNIYETSLTMVGTKGFLLVPSQSACVPDPQISSRAESGPSQADHRETARPTPAVYDVITAFISARLPSSGTQPSASATLKEKRSTLSLMHSMATMHHEAARIQMHSEPTDCEDLLPQIAQRTSPSACATSNGSSVVSLLLMPSEVRSRNWAFELKEDAKRLLAPSNMPWQLDAYAANGRIRFTGQGLTVVETVIQEPNEVPEISEAHLLLQEGAEKEASIVVTGNLLERCKLWAHIAGQFTCLGAVQPHNSMEINIVHIPYETAISEQVIWLEACTAEGNWSPPAVVHLEREASCIGFVPGLNTVPVEARSACARRFHQFLSTSHSLDEEACLRLEDFAAAND</sequence>
<reference evidence="8 9" key="1">
    <citation type="journal article" date="2024" name="Nat. Commun.">
        <title>Phylogenomics reveals the evolutionary origins of lichenization in chlorophyte algae.</title>
        <authorList>
            <person name="Puginier C."/>
            <person name="Libourel C."/>
            <person name="Otte J."/>
            <person name="Skaloud P."/>
            <person name="Haon M."/>
            <person name="Grisel S."/>
            <person name="Petersen M."/>
            <person name="Berrin J.G."/>
            <person name="Delaux P.M."/>
            <person name="Dal Grande F."/>
            <person name="Keller J."/>
        </authorList>
    </citation>
    <scope>NUCLEOTIDE SEQUENCE [LARGE SCALE GENOMIC DNA]</scope>
    <source>
        <strain evidence="8 9">SAG 2145</strain>
    </source>
</reference>
<dbReference type="InterPro" id="IPR052374">
    <property type="entry name" value="SERAC1"/>
</dbReference>
<keyword evidence="6" id="KW-0472">Membrane</keyword>
<evidence type="ECO:0000256" key="2">
    <source>
        <dbReference type="ARBA" id="ARBA00004240"/>
    </source>
</evidence>
<dbReference type="AlphaFoldDB" id="A0AAW1S795"/>
<feature type="region of interest" description="Disordered" evidence="7">
    <location>
        <begin position="16"/>
        <end position="76"/>
    </location>
</feature>
<keyword evidence="5" id="KW-0496">Mitochondrion</keyword>
<proteinExistence type="predicted"/>
<comment type="subcellular location">
    <subcellularLocation>
        <location evidence="2">Endoplasmic reticulum</location>
    </subcellularLocation>
    <subcellularLocation>
        <location evidence="3">Membrane</location>
    </subcellularLocation>
    <subcellularLocation>
        <location evidence="1">Mitochondrion</location>
    </subcellularLocation>
</comment>
<dbReference type="PANTHER" id="PTHR48182:SF2">
    <property type="entry name" value="PROTEIN SERAC1"/>
    <property type="match status" value="1"/>
</dbReference>
<evidence type="ECO:0000313" key="8">
    <source>
        <dbReference type="EMBL" id="KAK9841611.1"/>
    </source>
</evidence>